<evidence type="ECO:0000313" key="1">
    <source>
        <dbReference type="EMBL" id="KIJ10423.1"/>
    </source>
</evidence>
<gene>
    <name evidence="1" type="ORF">PAXINDRAFT_50196</name>
</gene>
<protein>
    <submittedName>
        <fullName evidence="1">Uncharacterized protein</fullName>
    </submittedName>
</protein>
<dbReference type="EMBL" id="KN819406">
    <property type="protein sequence ID" value="KIJ10423.1"/>
    <property type="molecule type" value="Genomic_DNA"/>
</dbReference>
<organism evidence="1 2">
    <name type="scientific">Paxillus involutus ATCC 200175</name>
    <dbReference type="NCBI Taxonomy" id="664439"/>
    <lineage>
        <taxon>Eukaryota</taxon>
        <taxon>Fungi</taxon>
        <taxon>Dikarya</taxon>
        <taxon>Basidiomycota</taxon>
        <taxon>Agaricomycotina</taxon>
        <taxon>Agaricomycetes</taxon>
        <taxon>Agaricomycetidae</taxon>
        <taxon>Boletales</taxon>
        <taxon>Paxilineae</taxon>
        <taxon>Paxillaceae</taxon>
        <taxon>Paxillus</taxon>
    </lineage>
</organism>
<evidence type="ECO:0000313" key="2">
    <source>
        <dbReference type="Proteomes" id="UP000053647"/>
    </source>
</evidence>
<sequence>VTNASAAKSDNNVFTRLTEKGPFYPPRVETILEMITYGPLPPDKLQQVKDKIAEFADTFALSVREVKPVDFMTFRLNIPKDVEYPTKVNQKPLTQVQKEWYLSVLDEFDKAGVMRDIRSDEVKAAHPTVLAQKAH</sequence>
<accession>A0A0C9TI33</accession>
<proteinExistence type="predicted"/>
<name>A0A0C9TI33_PAXIN</name>
<reference evidence="1 2" key="1">
    <citation type="submission" date="2014-06" db="EMBL/GenBank/DDBJ databases">
        <authorList>
            <consortium name="DOE Joint Genome Institute"/>
            <person name="Kuo A."/>
            <person name="Kohler A."/>
            <person name="Nagy L.G."/>
            <person name="Floudas D."/>
            <person name="Copeland A."/>
            <person name="Barry K.W."/>
            <person name="Cichocki N."/>
            <person name="Veneault-Fourrey C."/>
            <person name="LaButti K."/>
            <person name="Lindquist E.A."/>
            <person name="Lipzen A."/>
            <person name="Lundell T."/>
            <person name="Morin E."/>
            <person name="Murat C."/>
            <person name="Sun H."/>
            <person name="Tunlid A."/>
            <person name="Henrissat B."/>
            <person name="Grigoriev I.V."/>
            <person name="Hibbett D.S."/>
            <person name="Martin F."/>
            <person name="Nordberg H.P."/>
            <person name="Cantor M.N."/>
            <person name="Hua S.X."/>
        </authorList>
    </citation>
    <scope>NUCLEOTIDE SEQUENCE [LARGE SCALE GENOMIC DNA]</scope>
    <source>
        <strain evidence="1 2">ATCC 200175</strain>
    </source>
</reference>
<dbReference type="OrthoDB" id="3363652at2759"/>
<feature type="non-terminal residue" evidence="1">
    <location>
        <position position="135"/>
    </location>
</feature>
<keyword evidence="2" id="KW-1185">Reference proteome</keyword>
<reference evidence="2" key="2">
    <citation type="submission" date="2015-01" db="EMBL/GenBank/DDBJ databases">
        <title>Evolutionary Origins and Diversification of the Mycorrhizal Mutualists.</title>
        <authorList>
            <consortium name="DOE Joint Genome Institute"/>
            <consortium name="Mycorrhizal Genomics Consortium"/>
            <person name="Kohler A."/>
            <person name="Kuo A."/>
            <person name="Nagy L.G."/>
            <person name="Floudas D."/>
            <person name="Copeland A."/>
            <person name="Barry K.W."/>
            <person name="Cichocki N."/>
            <person name="Veneault-Fourrey C."/>
            <person name="LaButti K."/>
            <person name="Lindquist E.A."/>
            <person name="Lipzen A."/>
            <person name="Lundell T."/>
            <person name="Morin E."/>
            <person name="Murat C."/>
            <person name="Riley R."/>
            <person name="Ohm R."/>
            <person name="Sun H."/>
            <person name="Tunlid A."/>
            <person name="Henrissat B."/>
            <person name="Grigoriev I.V."/>
            <person name="Hibbett D.S."/>
            <person name="Martin F."/>
        </authorList>
    </citation>
    <scope>NUCLEOTIDE SEQUENCE [LARGE SCALE GENOMIC DNA]</scope>
    <source>
        <strain evidence="2">ATCC 200175</strain>
    </source>
</reference>
<dbReference type="Proteomes" id="UP000053647">
    <property type="component" value="Unassembled WGS sequence"/>
</dbReference>
<dbReference type="HOGENOM" id="CLU_119163_0_0_1"/>
<feature type="non-terminal residue" evidence="1">
    <location>
        <position position="1"/>
    </location>
</feature>
<dbReference type="AlphaFoldDB" id="A0A0C9TI33"/>